<gene>
    <name evidence="1" type="ORF">EZS28_043744</name>
</gene>
<dbReference type="Proteomes" id="UP000324800">
    <property type="component" value="Unassembled WGS sequence"/>
</dbReference>
<evidence type="ECO:0000313" key="2">
    <source>
        <dbReference type="Proteomes" id="UP000324800"/>
    </source>
</evidence>
<sequence>MFIQKGIIEALSTGGGSCEERLNIRFCALQGIGRLFRNRFIIRARIKSCTLKKLKMIEEEMEAGGVLEDICANNFGDEHLKKESQNNYFIDYW</sequence>
<protein>
    <submittedName>
        <fullName evidence="1">Uncharacterized protein</fullName>
    </submittedName>
</protein>
<comment type="caution">
    <text evidence="1">The sequence shown here is derived from an EMBL/GenBank/DDBJ whole genome shotgun (WGS) entry which is preliminary data.</text>
</comment>
<dbReference type="EMBL" id="SNRW01026537">
    <property type="protein sequence ID" value="KAA6360729.1"/>
    <property type="molecule type" value="Genomic_DNA"/>
</dbReference>
<accession>A0A5J4TS69</accession>
<organism evidence="1 2">
    <name type="scientific">Streblomastix strix</name>
    <dbReference type="NCBI Taxonomy" id="222440"/>
    <lineage>
        <taxon>Eukaryota</taxon>
        <taxon>Metamonada</taxon>
        <taxon>Preaxostyla</taxon>
        <taxon>Oxymonadida</taxon>
        <taxon>Streblomastigidae</taxon>
        <taxon>Streblomastix</taxon>
    </lineage>
</organism>
<evidence type="ECO:0000313" key="1">
    <source>
        <dbReference type="EMBL" id="KAA6360729.1"/>
    </source>
</evidence>
<dbReference type="AlphaFoldDB" id="A0A5J4TS69"/>
<reference evidence="1 2" key="1">
    <citation type="submission" date="2019-03" db="EMBL/GenBank/DDBJ databases">
        <title>Single cell metagenomics reveals metabolic interactions within the superorganism composed of flagellate Streblomastix strix and complex community of Bacteroidetes bacteria on its surface.</title>
        <authorList>
            <person name="Treitli S.C."/>
            <person name="Kolisko M."/>
            <person name="Husnik F."/>
            <person name="Keeling P."/>
            <person name="Hampl V."/>
        </authorList>
    </citation>
    <scope>NUCLEOTIDE SEQUENCE [LARGE SCALE GENOMIC DNA]</scope>
    <source>
        <strain evidence="1">ST1C</strain>
    </source>
</reference>
<proteinExistence type="predicted"/>
<name>A0A5J4TS69_9EUKA</name>